<evidence type="ECO:0000256" key="2">
    <source>
        <dbReference type="SAM" id="MobiDB-lite"/>
    </source>
</evidence>
<comment type="caution">
    <text evidence="5">The sequence shown here is derived from an EMBL/GenBank/DDBJ whole genome shotgun (WGS) entry which is preliminary data.</text>
</comment>
<organism evidence="5 6">
    <name type="scientific">Nocardia puris</name>
    <dbReference type="NCBI Taxonomy" id="208602"/>
    <lineage>
        <taxon>Bacteria</taxon>
        <taxon>Bacillati</taxon>
        <taxon>Actinomycetota</taxon>
        <taxon>Actinomycetes</taxon>
        <taxon>Mycobacteriales</taxon>
        <taxon>Nocardiaceae</taxon>
        <taxon>Nocardia</taxon>
    </lineage>
</organism>
<dbReference type="Proteomes" id="UP000252586">
    <property type="component" value="Unassembled WGS sequence"/>
</dbReference>
<dbReference type="AlphaFoldDB" id="A0A366DJK0"/>
<dbReference type="STRING" id="1210090.GCA_001613185_04391"/>
<dbReference type="InterPro" id="IPR055370">
    <property type="entry name" value="Lsr2_DNA-bd"/>
</dbReference>
<dbReference type="Pfam" id="PF11774">
    <property type="entry name" value="Lsr2"/>
    <property type="match status" value="1"/>
</dbReference>
<dbReference type="InterPro" id="IPR042261">
    <property type="entry name" value="Lsr2-like_dimerization"/>
</dbReference>
<dbReference type="GO" id="GO:0003677">
    <property type="term" value="F:DNA binding"/>
    <property type="evidence" value="ECO:0007669"/>
    <property type="project" value="UniProtKB-KW"/>
</dbReference>
<evidence type="ECO:0000313" key="6">
    <source>
        <dbReference type="Proteomes" id="UP000252586"/>
    </source>
</evidence>
<feature type="domain" description="Lsr2 DNA-binding" evidence="4">
    <location>
        <begin position="72"/>
        <end position="108"/>
    </location>
</feature>
<dbReference type="GO" id="GO:0016746">
    <property type="term" value="F:acyltransferase activity"/>
    <property type="evidence" value="ECO:0007669"/>
    <property type="project" value="InterPro"/>
</dbReference>
<dbReference type="InterPro" id="IPR036625">
    <property type="entry name" value="E3-bd_dom_sf"/>
</dbReference>
<feature type="compositionally biased region" description="Basic and acidic residues" evidence="2">
    <location>
        <begin position="71"/>
        <end position="81"/>
    </location>
</feature>
<name>A0A366DJK0_9NOCA</name>
<dbReference type="InterPro" id="IPR024412">
    <property type="entry name" value="Lsr2_dim_dom"/>
</dbReference>
<dbReference type="Gene3D" id="4.10.320.10">
    <property type="entry name" value="E3-binding domain"/>
    <property type="match status" value="1"/>
</dbReference>
<reference evidence="5 6" key="1">
    <citation type="submission" date="2018-06" db="EMBL/GenBank/DDBJ databases">
        <title>Genomic Encyclopedia of Type Strains, Phase IV (KMG-IV): sequencing the most valuable type-strain genomes for metagenomic binning, comparative biology and taxonomic classification.</title>
        <authorList>
            <person name="Goeker M."/>
        </authorList>
    </citation>
    <scope>NUCLEOTIDE SEQUENCE [LARGE SCALE GENOMIC DNA]</scope>
    <source>
        <strain evidence="5 6">DSM 44599</strain>
    </source>
</reference>
<evidence type="ECO:0000259" key="3">
    <source>
        <dbReference type="Pfam" id="PF11774"/>
    </source>
</evidence>
<protein>
    <submittedName>
        <fullName evidence="5">Lsr2 protein</fullName>
    </submittedName>
</protein>
<keyword evidence="1" id="KW-0238">DNA-binding</keyword>
<keyword evidence="6" id="KW-1185">Reference proteome</keyword>
<evidence type="ECO:0000256" key="1">
    <source>
        <dbReference type="ARBA" id="ARBA00023125"/>
    </source>
</evidence>
<dbReference type="Gene3D" id="3.30.60.230">
    <property type="entry name" value="Lsr2, dimerization domain"/>
    <property type="match status" value="1"/>
</dbReference>
<evidence type="ECO:0000313" key="5">
    <source>
        <dbReference type="EMBL" id="RBO90206.1"/>
    </source>
</evidence>
<evidence type="ECO:0000259" key="4">
    <source>
        <dbReference type="Pfam" id="PF23359"/>
    </source>
</evidence>
<feature type="domain" description="Lsr2 dimerization" evidence="3">
    <location>
        <begin position="1"/>
        <end position="59"/>
    </location>
</feature>
<accession>A0A366DJK0</accession>
<dbReference type="RefSeq" id="WP_067511091.1">
    <property type="nucleotide sequence ID" value="NZ_CP107943.1"/>
</dbReference>
<proteinExistence type="predicted"/>
<dbReference type="Pfam" id="PF23359">
    <property type="entry name" value="Lsr2_DNA-bd"/>
    <property type="match status" value="1"/>
</dbReference>
<sequence length="111" mass="12266">MARKVIVTLVDDFDGKSQAEETVSFALDGVSYEMDLSTANAGELRGLFEQWTPYARKVGRAPRGKAQSRSASDREQTQAIRDWARKNGIEVSTRGRIAAEVVEAYKEAVAK</sequence>
<feature type="region of interest" description="Disordered" evidence="2">
    <location>
        <begin position="59"/>
        <end position="81"/>
    </location>
</feature>
<dbReference type="EMBL" id="QNRE01000006">
    <property type="protein sequence ID" value="RBO90206.1"/>
    <property type="molecule type" value="Genomic_DNA"/>
</dbReference>
<gene>
    <name evidence="5" type="ORF">DFR74_10691</name>
</gene>
<dbReference type="OrthoDB" id="4113332at2"/>